<dbReference type="PANTHER" id="PTHR12049">
    <property type="entry name" value="PROTEIN ARGININE METHYLTRANSFERASE NDUFAF7, MITOCHONDRIAL"/>
    <property type="match status" value="1"/>
</dbReference>
<dbReference type="STRING" id="6832.A0A553NBR1"/>
<evidence type="ECO:0000313" key="8">
    <source>
        <dbReference type="EMBL" id="TRY62882.1"/>
    </source>
</evidence>
<evidence type="ECO:0000256" key="7">
    <source>
        <dbReference type="RuleBase" id="RU364114"/>
    </source>
</evidence>
<name>A0A553NBR1_TIGCA</name>
<organism evidence="8 9">
    <name type="scientific">Tigriopus californicus</name>
    <name type="common">Marine copepod</name>
    <dbReference type="NCBI Taxonomy" id="6832"/>
    <lineage>
        <taxon>Eukaryota</taxon>
        <taxon>Metazoa</taxon>
        <taxon>Ecdysozoa</taxon>
        <taxon>Arthropoda</taxon>
        <taxon>Crustacea</taxon>
        <taxon>Multicrustacea</taxon>
        <taxon>Hexanauplia</taxon>
        <taxon>Copepoda</taxon>
        <taxon>Harpacticoida</taxon>
        <taxon>Harpacticidae</taxon>
        <taxon>Tigriopus</taxon>
    </lineage>
</organism>
<evidence type="ECO:0000256" key="1">
    <source>
        <dbReference type="ARBA" id="ARBA00004173"/>
    </source>
</evidence>
<dbReference type="GO" id="GO:0032981">
    <property type="term" value="P:mitochondrial respiratory chain complex I assembly"/>
    <property type="evidence" value="ECO:0007669"/>
    <property type="project" value="TreeGrafter"/>
</dbReference>
<evidence type="ECO:0000256" key="4">
    <source>
        <dbReference type="ARBA" id="ARBA00022679"/>
    </source>
</evidence>
<dbReference type="GO" id="GO:0035243">
    <property type="term" value="F:protein-arginine omega-N symmetric methyltransferase activity"/>
    <property type="evidence" value="ECO:0007669"/>
    <property type="project" value="UniProtKB-EC"/>
</dbReference>
<comment type="subcellular location">
    <subcellularLocation>
        <location evidence="1 7">Mitochondrion</location>
    </subcellularLocation>
</comment>
<comment type="function">
    <text evidence="7">Arginine methyltransferase involved in the assembly or stability of mitochondrial NADH:ubiquinone oxidoreductase complex (complex I).</text>
</comment>
<dbReference type="EC" id="2.1.1.320" evidence="7"/>
<dbReference type="Pfam" id="PF02636">
    <property type="entry name" value="Methyltransf_28"/>
    <property type="match status" value="1"/>
</dbReference>
<dbReference type="Proteomes" id="UP000318571">
    <property type="component" value="Chromosome 10"/>
</dbReference>
<dbReference type="PANTHER" id="PTHR12049:SF7">
    <property type="entry name" value="PROTEIN ARGININE METHYLTRANSFERASE NDUFAF7, MITOCHONDRIAL"/>
    <property type="match status" value="1"/>
</dbReference>
<dbReference type="InterPro" id="IPR029063">
    <property type="entry name" value="SAM-dependent_MTases_sf"/>
</dbReference>
<dbReference type="Gene3D" id="3.40.50.12710">
    <property type="match status" value="1"/>
</dbReference>
<dbReference type="AlphaFoldDB" id="A0A553NBR1"/>
<dbReference type="InterPro" id="IPR003788">
    <property type="entry name" value="NDUFAF7"/>
</dbReference>
<gene>
    <name evidence="8" type="ORF">TCAL_00350</name>
</gene>
<dbReference type="SUPFAM" id="SSF53335">
    <property type="entry name" value="S-adenosyl-L-methionine-dependent methyltransferases"/>
    <property type="match status" value="1"/>
</dbReference>
<proteinExistence type="inferred from homology"/>
<keyword evidence="5 7" id="KW-0496">Mitochondrion</keyword>
<sequence>MILFRRLKPLYKSPLVRHCSQIVQKDPPNRLLNALGAKIRFTGPITVAEYMKECLTNPLYGYYAKHEVFGASGDFVTSPEVSQMFGECLGIWYAHEWIKMGKPQPWQFVELGPGKGTLMSDILRTIHNLVPDIKGALTHVHLVEVSDRLQKVQKTTLCPTQDPPSTPYGQKVTWHRDLSQIPDLFTFFLAHEFFDALPIHKFVKTDGVWREVLIDCDKDGQLTFVKSRHPTPACSYIIQDQSDCQETEICPLAGMYTQLMSDKVDQFGGAALIADYGHNGDKGDTLRGFRNHSVVDPLKDPGLNDLTADVDFNYLARNCSEHVRLFGPVPQKQFLLRLGLQQRLAQLIKSTQEPSAQKQLLSAFQKLTEDMGQCFKFSAVFPKSMEVIHASEPPAGFEPTEQNPSEPR</sequence>
<comment type="catalytic activity">
    <reaction evidence="6 7">
        <text>L-arginyl-[protein] + 2 S-adenosyl-L-methionine = N(omega),N(omega)'-dimethyl-L-arginyl-[protein] + 2 S-adenosyl-L-homocysteine + 2 H(+)</text>
        <dbReference type="Rhea" id="RHEA:48108"/>
        <dbReference type="Rhea" id="RHEA-COMP:10532"/>
        <dbReference type="Rhea" id="RHEA-COMP:11992"/>
        <dbReference type="ChEBI" id="CHEBI:15378"/>
        <dbReference type="ChEBI" id="CHEBI:29965"/>
        <dbReference type="ChEBI" id="CHEBI:57856"/>
        <dbReference type="ChEBI" id="CHEBI:59789"/>
        <dbReference type="ChEBI" id="CHEBI:88221"/>
        <dbReference type="EC" id="2.1.1.320"/>
    </reaction>
</comment>
<dbReference type="OMA" id="YYHPQRN"/>
<keyword evidence="3 7" id="KW-0489">Methyltransferase</keyword>
<keyword evidence="4 7" id="KW-0808">Transferase</keyword>
<comment type="caution">
    <text evidence="8">The sequence shown here is derived from an EMBL/GenBank/DDBJ whole genome shotgun (WGS) entry which is preliminary data.</text>
</comment>
<dbReference type="InterPro" id="IPR038375">
    <property type="entry name" value="NDUFAF7_sf"/>
</dbReference>
<dbReference type="GO" id="GO:0005739">
    <property type="term" value="C:mitochondrion"/>
    <property type="evidence" value="ECO:0007669"/>
    <property type="project" value="UniProtKB-SubCell"/>
</dbReference>
<dbReference type="GO" id="GO:0032259">
    <property type="term" value="P:methylation"/>
    <property type="evidence" value="ECO:0007669"/>
    <property type="project" value="UniProtKB-KW"/>
</dbReference>
<evidence type="ECO:0000256" key="2">
    <source>
        <dbReference type="ARBA" id="ARBA00005891"/>
    </source>
</evidence>
<evidence type="ECO:0000256" key="5">
    <source>
        <dbReference type="ARBA" id="ARBA00023128"/>
    </source>
</evidence>
<dbReference type="EMBL" id="VCGU01000458">
    <property type="protein sequence ID" value="TRY62882.1"/>
    <property type="molecule type" value="Genomic_DNA"/>
</dbReference>
<comment type="similarity">
    <text evidence="2 7">Belongs to the NDUFAF7 family.</text>
</comment>
<evidence type="ECO:0000256" key="6">
    <source>
        <dbReference type="ARBA" id="ARBA00048612"/>
    </source>
</evidence>
<reference evidence="8 9" key="1">
    <citation type="journal article" date="2018" name="Nat. Ecol. Evol.">
        <title>Genomic signatures of mitonuclear coevolution across populations of Tigriopus californicus.</title>
        <authorList>
            <person name="Barreto F.S."/>
            <person name="Watson E.T."/>
            <person name="Lima T.G."/>
            <person name="Willett C.S."/>
            <person name="Edmands S."/>
            <person name="Li W."/>
            <person name="Burton R.S."/>
        </authorList>
    </citation>
    <scope>NUCLEOTIDE SEQUENCE [LARGE SCALE GENOMIC DNA]</scope>
    <source>
        <strain evidence="8 9">San Diego</strain>
    </source>
</reference>
<accession>A0A553NBR1</accession>
<keyword evidence="9" id="KW-1185">Reference proteome</keyword>
<evidence type="ECO:0000313" key="9">
    <source>
        <dbReference type="Proteomes" id="UP000318571"/>
    </source>
</evidence>
<evidence type="ECO:0000256" key="3">
    <source>
        <dbReference type="ARBA" id="ARBA00022603"/>
    </source>
</evidence>
<dbReference type="OrthoDB" id="438553at2759"/>
<protein>
    <recommendedName>
        <fullName evidence="7">Protein arginine methyltransferase NDUFAF7</fullName>
        <ecNumber evidence="7">2.1.1.320</ecNumber>
    </recommendedName>
</protein>